<keyword evidence="15 20" id="KW-0411">Iron-sulfur</keyword>
<dbReference type="InterPro" id="IPR041575">
    <property type="entry name" value="Rubredoxin_C"/>
</dbReference>
<dbReference type="NCBIfam" id="NF011565">
    <property type="entry name" value="PRK14989.1"/>
    <property type="match status" value="1"/>
</dbReference>
<evidence type="ECO:0000259" key="25">
    <source>
        <dbReference type="Pfam" id="PF18267"/>
    </source>
</evidence>
<dbReference type="OrthoDB" id="9768666at2"/>
<feature type="binding site" description="axial binding residue" evidence="20">
    <location>
        <position position="699"/>
    </location>
    <ligand>
        <name>siroheme</name>
        <dbReference type="ChEBI" id="CHEBI:60052"/>
    </ligand>
    <ligandPart>
        <name>Fe</name>
        <dbReference type="ChEBI" id="CHEBI:18248"/>
    </ligandPart>
</feature>
<sequence>MAATAVPTLVLIGHGMVGQRFLEALADRGVTRRSRVVVLCEEPRPAYDRVQLTSYFAGRTPDDLSLTDPGFMARHGIELHLGDPATAIDRAARTVTARSGLTVPYDTLVLATGSYPFVPPVPGADSTGCFVYRTVEDLLAIEEYAKNSRTGTVVGGGLLGLEAAGALKGLGLRTHIVEFQPRLMAVQVDEGGGSALRRTVEEMGLSVHTGVGGKEVVTGADGAVRAMELSDGSRVETDLVVFSAGVRPRDQLARDCGLAVGERGGIVVDERCRTGDPAVYAIGECALAADGRVYGLVAPGYEMAETAAAAIAGDRDGPAFTGADTSTKLKLLGVDVASFGDAHGTTPGCLDVVYADSRSGVYKKLVVGADGELLGGVLVGDAESYGLLRPLTGTVPPVAPEQLVLPVGTGAPAGALGPAALPDDAVICNCHNVTKSTIRTAVSEHSCTTVPEVKKCTKAGTGCGSCVKALTTLVNDELTAGGVTVDQGLCGCFPHTRAELYEIVRTRRLTSYAALLDGHGREEARGGDGCETCKPTVASIIASLAPTVGADGYVLDGEQSALQDTNDHFLANLQRNGSYSVVPRIPGGEITPEKLIVIGEVARDFGLYTKITGGQRIDLFGARVDQLPRIWARLVDAGFESGHAYGKALRTVKSCVGQTWCRYGVQDSVRMAIDLELRYRGLRSPHKLKSAVSGCARECAEARGKDFGVIATSNGWNLYVGGNGGADPRHADLLAQDLSDAELVRLIDRFLMFYIRTADRLERTSAWLERIEGGLDHVRDVVVHDSLGLCDELEALMAAHVTAYRDEWADTLADPERLARFVSFVNAPDAPDPAVRFVPERDQIKPDLHLLAGATLPVRTAADSRPRTLEGTAAR</sequence>
<dbReference type="InterPro" id="IPR006066">
    <property type="entry name" value="NO2/SO3_Rdtase_FeS/sirohaem_BS"/>
</dbReference>
<comment type="cofactor">
    <cofactor evidence="17">
        <name>[2Fe-2S] cluster</name>
        <dbReference type="ChEBI" id="CHEBI:190135"/>
    </cofactor>
</comment>
<dbReference type="Pfam" id="PF18267">
    <property type="entry name" value="Rubredoxin_C"/>
    <property type="match status" value="1"/>
</dbReference>
<dbReference type="FunFam" id="3.30.413.10:FF:000007">
    <property type="entry name" value="Nitrite reductase [NAD(P)H] large subunit"/>
    <property type="match status" value="1"/>
</dbReference>
<dbReference type="InterPro" id="IPR041854">
    <property type="entry name" value="BFD-like_2Fe2S-bd_dom_sf"/>
</dbReference>
<dbReference type="InterPro" id="IPR016156">
    <property type="entry name" value="FAD/NAD-linked_Rdtase_dimer_sf"/>
</dbReference>
<dbReference type="PANTHER" id="PTHR43809">
    <property type="entry name" value="NITRITE REDUCTASE (NADH) LARGE SUBUNIT"/>
    <property type="match status" value="1"/>
</dbReference>
<feature type="binding site" evidence="20">
    <location>
        <position position="661"/>
    </location>
    <ligand>
        <name>[4Fe-4S] cluster</name>
        <dbReference type="ChEBI" id="CHEBI:49883"/>
    </ligand>
</feature>
<evidence type="ECO:0000256" key="3">
    <source>
        <dbReference type="ARBA" id="ARBA00005096"/>
    </source>
</evidence>
<evidence type="ECO:0000256" key="18">
    <source>
        <dbReference type="ARBA" id="ARBA00049518"/>
    </source>
</evidence>
<feature type="binding site" evidence="20">
    <location>
        <position position="695"/>
    </location>
    <ligand>
        <name>[4Fe-4S] cluster</name>
        <dbReference type="ChEBI" id="CHEBI:49883"/>
    </ligand>
</feature>
<dbReference type="Pfam" id="PF03460">
    <property type="entry name" value="NIR_SIR_ferr"/>
    <property type="match status" value="1"/>
</dbReference>
<evidence type="ECO:0000256" key="4">
    <source>
        <dbReference type="ARBA" id="ARBA00010429"/>
    </source>
</evidence>
<dbReference type="InterPro" id="IPR036136">
    <property type="entry name" value="Nit/Sulf_reduc_fer-like_dom_sf"/>
</dbReference>
<dbReference type="InterPro" id="IPR017121">
    <property type="entry name" value="Nitrite_Rdtase_lsu"/>
</dbReference>
<dbReference type="InterPro" id="IPR005117">
    <property type="entry name" value="NiRdtase/SiRdtase_haem-b_fer"/>
</dbReference>
<comment type="caution">
    <text evidence="26">The sequence shown here is derived from an EMBL/GenBank/DDBJ whole genome shotgun (WGS) entry which is preliminary data.</text>
</comment>
<dbReference type="Gene3D" id="1.10.10.1100">
    <property type="entry name" value="BFD-like [2Fe-2S]-binding domain"/>
    <property type="match status" value="1"/>
</dbReference>
<evidence type="ECO:0000259" key="24">
    <source>
        <dbReference type="Pfam" id="PF07992"/>
    </source>
</evidence>
<evidence type="ECO:0000313" key="26">
    <source>
        <dbReference type="EMBL" id="GCD37788.1"/>
    </source>
</evidence>
<reference evidence="26 27" key="1">
    <citation type="submission" date="2018-11" db="EMBL/GenBank/DDBJ databases">
        <title>Whole genome sequence of Streptomyces chrestomyceticus NBRC 13444(T).</title>
        <authorList>
            <person name="Komaki H."/>
            <person name="Tamura T."/>
        </authorList>
    </citation>
    <scope>NUCLEOTIDE SEQUENCE [LARGE SCALE GENOMIC DNA]</scope>
    <source>
        <strain evidence="26 27">NBRC 13444</strain>
    </source>
</reference>
<dbReference type="PRINTS" id="PR00411">
    <property type="entry name" value="PNDRDTASEI"/>
</dbReference>
<dbReference type="PIRSF" id="PIRSF037149">
    <property type="entry name" value="NirB"/>
    <property type="match status" value="1"/>
</dbReference>
<evidence type="ECO:0000256" key="6">
    <source>
        <dbReference type="ARBA" id="ARBA00022485"/>
    </source>
</evidence>
<evidence type="ECO:0000256" key="20">
    <source>
        <dbReference type="PIRSR" id="PIRSR037149-1"/>
    </source>
</evidence>
<dbReference type="EC" id="1.8.7.1" evidence="5"/>
<feature type="domain" description="BFD-like [2Fe-2S]-binding" evidence="23">
    <location>
        <begin position="426"/>
        <end position="474"/>
    </location>
</feature>
<dbReference type="GO" id="GO:0050661">
    <property type="term" value="F:NADP binding"/>
    <property type="evidence" value="ECO:0007669"/>
    <property type="project" value="UniProtKB-UniRule"/>
</dbReference>
<dbReference type="InterPro" id="IPR045854">
    <property type="entry name" value="NO2/SO3_Rdtase_4Fe4S_sf"/>
</dbReference>
<evidence type="ECO:0000256" key="1">
    <source>
        <dbReference type="ARBA" id="ARBA00001974"/>
    </source>
</evidence>
<keyword evidence="7 20" id="KW-0349">Heme</keyword>
<dbReference type="InterPro" id="IPR012744">
    <property type="entry name" value="Nitri_red_NirB"/>
</dbReference>
<comment type="function">
    <text evidence="2">Catalyzes the reduction of sulfite to sulfide, a step in the biosynthesis of sulfur-containing amino acids and cofactors.</text>
</comment>
<dbReference type="GO" id="GO:0050660">
    <property type="term" value="F:flavin adenine dinucleotide binding"/>
    <property type="evidence" value="ECO:0007669"/>
    <property type="project" value="UniProtKB-UniRule"/>
</dbReference>
<dbReference type="InterPro" id="IPR052034">
    <property type="entry name" value="NasD-like"/>
</dbReference>
<dbReference type="PANTHER" id="PTHR43809:SF1">
    <property type="entry name" value="NITRITE REDUCTASE (NADH) LARGE SUBUNIT"/>
    <property type="match status" value="1"/>
</dbReference>
<dbReference type="GO" id="GO:0050311">
    <property type="term" value="F:sulfite reductase (ferredoxin) activity"/>
    <property type="evidence" value="ECO:0007669"/>
    <property type="project" value="UniProtKB-EC"/>
</dbReference>
<keyword evidence="14 20" id="KW-0408">Iron</keyword>
<dbReference type="PRINTS" id="PR00397">
    <property type="entry name" value="SIROHAEM"/>
</dbReference>
<comment type="catalytic activity">
    <reaction evidence="18">
        <text>hydrogen sulfide + 6 oxidized [2Fe-2S]-[ferredoxin] + 3 H2O = sulfite + 6 reduced [2Fe-2S]-[ferredoxin] + 7 H(+)</text>
        <dbReference type="Rhea" id="RHEA:23132"/>
        <dbReference type="Rhea" id="RHEA-COMP:10000"/>
        <dbReference type="Rhea" id="RHEA-COMP:10001"/>
        <dbReference type="ChEBI" id="CHEBI:15377"/>
        <dbReference type="ChEBI" id="CHEBI:15378"/>
        <dbReference type="ChEBI" id="CHEBI:17359"/>
        <dbReference type="ChEBI" id="CHEBI:29919"/>
        <dbReference type="ChEBI" id="CHEBI:33737"/>
        <dbReference type="ChEBI" id="CHEBI:33738"/>
        <dbReference type="EC" id="1.8.7.1"/>
    </reaction>
</comment>
<evidence type="ECO:0000256" key="8">
    <source>
        <dbReference type="ARBA" id="ARBA00022630"/>
    </source>
</evidence>
<feature type="domain" description="FAD/NAD(P)-binding" evidence="24">
    <location>
        <begin position="9"/>
        <end position="306"/>
    </location>
</feature>
<dbReference type="FunFam" id="3.50.50.60:FF:000033">
    <property type="entry name" value="Nitrite reductase [NAD(P)H], large subunit"/>
    <property type="match status" value="1"/>
</dbReference>
<dbReference type="SUPFAM" id="SSF51905">
    <property type="entry name" value="FAD/NAD(P)-binding domain"/>
    <property type="match status" value="2"/>
</dbReference>
<comment type="cofactor">
    <cofactor evidence="20">
        <name>[4Fe-4S] cluster</name>
        <dbReference type="ChEBI" id="CHEBI:49883"/>
    </cofactor>
    <text evidence="20">Binds 1 [4Fe-4S] cluster per subunit.</text>
</comment>
<keyword evidence="13" id="KW-0560">Oxidoreductase</keyword>
<evidence type="ECO:0000256" key="9">
    <source>
        <dbReference type="ARBA" id="ARBA00022714"/>
    </source>
</evidence>
<keyword evidence="10 20" id="KW-0479">Metal-binding</keyword>
<dbReference type="GeneID" id="95624382"/>
<evidence type="ECO:0000256" key="16">
    <source>
        <dbReference type="ARBA" id="ARBA00023063"/>
    </source>
</evidence>
<evidence type="ECO:0000259" key="23">
    <source>
        <dbReference type="Pfam" id="PF04324"/>
    </source>
</evidence>
<evidence type="ECO:0000256" key="2">
    <source>
        <dbReference type="ARBA" id="ARBA00003247"/>
    </source>
</evidence>
<organism evidence="26 27">
    <name type="scientific">Streptomyces chrestomyceticus JCM 4735</name>
    <dbReference type="NCBI Taxonomy" id="1306181"/>
    <lineage>
        <taxon>Bacteria</taxon>
        <taxon>Bacillati</taxon>
        <taxon>Actinomycetota</taxon>
        <taxon>Actinomycetes</taxon>
        <taxon>Kitasatosporales</taxon>
        <taxon>Streptomycetaceae</taxon>
        <taxon>Streptomyces</taxon>
    </lineage>
</organism>
<dbReference type="Pfam" id="PF07992">
    <property type="entry name" value="Pyr_redox_2"/>
    <property type="match status" value="1"/>
</dbReference>
<evidence type="ECO:0000256" key="5">
    <source>
        <dbReference type="ARBA" id="ARBA00012353"/>
    </source>
</evidence>
<evidence type="ECO:0000313" key="27">
    <source>
        <dbReference type="Proteomes" id="UP000287830"/>
    </source>
</evidence>
<dbReference type="GO" id="GO:0020037">
    <property type="term" value="F:heme binding"/>
    <property type="evidence" value="ECO:0007669"/>
    <property type="project" value="InterPro"/>
</dbReference>
<dbReference type="GO" id="GO:0046872">
    <property type="term" value="F:metal ion binding"/>
    <property type="evidence" value="ECO:0007669"/>
    <property type="project" value="UniProtKB-KW"/>
</dbReference>
<dbReference type="GO" id="GO:0098809">
    <property type="term" value="F:nitrite reductase activity"/>
    <property type="evidence" value="ECO:0007669"/>
    <property type="project" value="InterPro"/>
</dbReference>
<feature type="binding site" evidence="20">
    <location>
        <position position="699"/>
    </location>
    <ligand>
        <name>[4Fe-4S] cluster</name>
        <dbReference type="ChEBI" id="CHEBI:49883"/>
    </ligand>
</feature>
<dbReference type="InterPro" id="IPR007419">
    <property type="entry name" value="BFD-like_2Fe2S-bd_dom"/>
</dbReference>
<dbReference type="Pfam" id="PF01077">
    <property type="entry name" value="NIR_SIR"/>
    <property type="match status" value="1"/>
</dbReference>
<protein>
    <recommendedName>
        <fullName evidence="5">assimilatory sulfite reductase (ferredoxin)</fullName>
        <ecNumber evidence="5">1.8.7.1</ecNumber>
    </recommendedName>
</protein>
<feature type="domain" description="Nitrite/Sulfite reductase ferredoxin-like" evidence="22">
    <location>
        <begin position="574"/>
        <end position="635"/>
    </location>
</feature>
<comment type="similarity">
    <text evidence="4">Belongs to the nitrite and sulfite reductase 4Fe-4S domain family.</text>
</comment>
<dbReference type="SUPFAM" id="SSF56014">
    <property type="entry name" value="Nitrite and sulphite reductase 4Fe-4S domain-like"/>
    <property type="match status" value="1"/>
</dbReference>
<evidence type="ECO:0000256" key="15">
    <source>
        <dbReference type="ARBA" id="ARBA00023014"/>
    </source>
</evidence>
<dbReference type="InterPro" id="IPR036188">
    <property type="entry name" value="FAD/NAD-bd_sf"/>
</dbReference>
<dbReference type="GO" id="GO:0051537">
    <property type="term" value="F:2 iron, 2 sulfur cluster binding"/>
    <property type="evidence" value="ECO:0007669"/>
    <property type="project" value="UniProtKB-KW"/>
</dbReference>
<name>A0A7U9L057_9ACTN</name>
<dbReference type="SUPFAM" id="SSF55124">
    <property type="entry name" value="Nitrite/Sulfite reductase N-terminal domain-like"/>
    <property type="match status" value="1"/>
</dbReference>
<evidence type="ECO:0000256" key="14">
    <source>
        <dbReference type="ARBA" id="ARBA00023004"/>
    </source>
</evidence>
<keyword evidence="6 20" id="KW-0004">4Fe-4S</keyword>
<dbReference type="RefSeq" id="WP_125047158.1">
    <property type="nucleotide sequence ID" value="NZ_BHZC01000001.1"/>
</dbReference>
<dbReference type="Proteomes" id="UP000287830">
    <property type="component" value="Unassembled WGS sequence"/>
</dbReference>
<dbReference type="EMBL" id="BHZC01000001">
    <property type="protein sequence ID" value="GCD37788.1"/>
    <property type="molecule type" value="Genomic_DNA"/>
</dbReference>
<dbReference type="PRINTS" id="PR00368">
    <property type="entry name" value="FADPNR"/>
</dbReference>
<evidence type="ECO:0000256" key="7">
    <source>
        <dbReference type="ARBA" id="ARBA00022617"/>
    </source>
</evidence>
<evidence type="ECO:0000256" key="12">
    <source>
        <dbReference type="ARBA" id="ARBA00022827"/>
    </source>
</evidence>
<dbReference type="InterPro" id="IPR006067">
    <property type="entry name" value="NO2/SO3_Rdtase_4Fe4S_dom"/>
</dbReference>
<gene>
    <name evidence="26" type="ORF">OEIGOIKO_05594</name>
</gene>
<comment type="cofactor">
    <cofactor evidence="1 19">
        <name>FAD</name>
        <dbReference type="ChEBI" id="CHEBI:57692"/>
    </cofactor>
</comment>
<evidence type="ECO:0000256" key="13">
    <source>
        <dbReference type="ARBA" id="ARBA00023002"/>
    </source>
</evidence>
<keyword evidence="12 19" id="KW-0274">FAD</keyword>
<dbReference type="AlphaFoldDB" id="A0A7U9L057"/>
<dbReference type="InterPro" id="IPR023753">
    <property type="entry name" value="FAD/NAD-binding_dom"/>
</dbReference>
<evidence type="ECO:0000256" key="19">
    <source>
        <dbReference type="PIRNR" id="PIRNR037149"/>
    </source>
</evidence>
<keyword evidence="11" id="KW-0883">Thioether bond</keyword>
<dbReference type="Gene3D" id="3.50.50.60">
    <property type="entry name" value="FAD/NAD(P)-binding domain"/>
    <property type="match status" value="2"/>
</dbReference>
<comment type="cofactor">
    <cofactor evidence="20">
        <name>siroheme</name>
        <dbReference type="ChEBI" id="CHEBI:60052"/>
    </cofactor>
    <text evidence="20">Binds 1 siroheme per subunit.</text>
</comment>
<keyword evidence="16 19" id="KW-0534">Nitrate assimilation</keyword>
<evidence type="ECO:0000259" key="22">
    <source>
        <dbReference type="Pfam" id="PF03460"/>
    </source>
</evidence>
<feature type="domain" description="Nitrite/sulphite reductase 4Fe-4S" evidence="21">
    <location>
        <begin position="646"/>
        <end position="782"/>
    </location>
</feature>
<dbReference type="Gene3D" id="3.30.413.10">
    <property type="entry name" value="Sulfite Reductase Hemoprotein, domain 1"/>
    <property type="match status" value="1"/>
</dbReference>
<evidence type="ECO:0000256" key="10">
    <source>
        <dbReference type="ARBA" id="ARBA00022723"/>
    </source>
</evidence>
<dbReference type="GO" id="GO:0051539">
    <property type="term" value="F:4 iron, 4 sulfur cluster binding"/>
    <property type="evidence" value="ECO:0007669"/>
    <property type="project" value="UniProtKB-KW"/>
</dbReference>
<keyword evidence="8 19" id="KW-0285">Flavoprotein</keyword>
<proteinExistence type="inferred from homology"/>
<dbReference type="CDD" id="cd19944">
    <property type="entry name" value="NirB_Fer2_BFD-like_2"/>
    <property type="match status" value="1"/>
</dbReference>
<keyword evidence="9" id="KW-0001">2Fe-2S</keyword>
<dbReference type="UniPathway" id="UPA00653"/>
<dbReference type="NCBIfam" id="TIGR02374">
    <property type="entry name" value="nitri_red_nirB"/>
    <property type="match status" value="1"/>
</dbReference>
<dbReference type="PROSITE" id="PS00365">
    <property type="entry name" value="NIR_SIR"/>
    <property type="match status" value="1"/>
</dbReference>
<evidence type="ECO:0000259" key="21">
    <source>
        <dbReference type="Pfam" id="PF01077"/>
    </source>
</evidence>
<evidence type="ECO:0000256" key="17">
    <source>
        <dbReference type="ARBA" id="ARBA00034078"/>
    </source>
</evidence>
<feature type="binding site" evidence="20">
    <location>
        <position position="655"/>
    </location>
    <ligand>
        <name>[4Fe-4S] cluster</name>
        <dbReference type="ChEBI" id="CHEBI:49883"/>
    </ligand>
</feature>
<accession>A0A7U9L057</accession>
<comment type="pathway">
    <text evidence="3">Nitrogen metabolism; nitrate reduction (assimilation).</text>
</comment>
<dbReference type="GO" id="GO:0042128">
    <property type="term" value="P:nitrate assimilation"/>
    <property type="evidence" value="ECO:0007669"/>
    <property type="project" value="UniProtKB-UniRule"/>
</dbReference>
<feature type="domain" description="NADH-rubredoxin oxidoreductase C-terminal" evidence="25">
    <location>
        <begin position="326"/>
        <end position="384"/>
    </location>
</feature>
<dbReference type="Gene3D" id="3.30.390.30">
    <property type="match status" value="1"/>
</dbReference>
<evidence type="ECO:0000256" key="11">
    <source>
        <dbReference type="ARBA" id="ARBA00022784"/>
    </source>
</evidence>
<dbReference type="Pfam" id="PF04324">
    <property type="entry name" value="Fer2_BFD"/>
    <property type="match status" value="1"/>
</dbReference>